<dbReference type="EMBL" id="JAUESC010000381">
    <property type="protein sequence ID" value="KAK0589285.1"/>
    <property type="molecule type" value="Genomic_DNA"/>
</dbReference>
<reference evidence="1" key="1">
    <citation type="journal article" date="2022" name="Plant J.">
        <title>Strategies of tolerance reflected in two North American maple genomes.</title>
        <authorList>
            <person name="McEvoy S.L."/>
            <person name="Sezen U.U."/>
            <person name="Trouern-Trend A."/>
            <person name="McMahon S.M."/>
            <person name="Schaberg P.G."/>
            <person name="Yang J."/>
            <person name="Wegrzyn J.L."/>
            <person name="Swenson N.G."/>
        </authorList>
    </citation>
    <scope>NUCLEOTIDE SEQUENCE</scope>
    <source>
        <strain evidence="1">NS2018</strain>
    </source>
</reference>
<evidence type="ECO:0000313" key="1">
    <source>
        <dbReference type="EMBL" id="KAK0589285.1"/>
    </source>
</evidence>
<gene>
    <name evidence="1" type="ORF">LWI29_012121</name>
</gene>
<dbReference type="AlphaFoldDB" id="A0AA39VQK5"/>
<sequence length="189" mass="20830">MKCHRQGHTAVVCRAGEGCKVVGKPKGETKVWQLKNKITKGEVSGSKEGLEIEVNIVLPDGKLTIIQEDSNDNQNNFEDSNEECEEVWGDEELEVVQETVQTRIEKSPVLPGTPIPKPDADDYVGGQKGDLALVCYSDREEGEITGLKGKEKAYDSDGVVPSDLEKTNNGVRTVRKSQRVHTRAQKLNL</sequence>
<protein>
    <submittedName>
        <fullName evidence="1">Uncharacterized protein</fullName>
    </submittedName>
</protein>
<keyword evidence="2" id="KW-1185">Reference proteome</keyword>
<comment type="caution">
    <text evidence="1">The sequence shown here is derived from an EMBL/GenBank/DDBJ whole genome shotgun (WGS) entry which is preliminary data.</text>
</comment>
<dbReference type="Proteomes" id="UP001168877">
    <property type="component" value="Unassembled WGS sequence"/>
</dbReference>
<evidence type="ECO:0000313" key="2">
    <source>
        <dbReference type="Proteomes" id="UP001168877"/>
    </source>
</evidence>
<reference evidence="1" key="2">
    <citation type="submission" date="2023-06" db="EMBL/GenBank/DDBJ databases">
        <authorList>
            <person name="Swenson N.G."/>
            <person name="Wegrzyn J.L."/>
            <person name="Mcevoy S.L."/>
        </authorList>
    </citation>
    <scope>NUCLEOTIDE SEQUENCE</scope>
    <source>
        <strain evidence="1">NS2018</strain>
        <tissue evidence="1">Leaf</tissue>
    </source>
</reference>
<proteinExistence type="predicted"/>
<name>A0AA39VQK5_ACESA</name>
<accession>A0AA39VQK5</accession>
<organism evidence="1 2">
    <name type="scientific">Acer saccharum</name>
    <name type="common">Sugar maple</name>
    <dbReference type="NCBI Taxonomy" id="4024"/>
    <lineage>
        <taxon>Eukaryota</taxon>
        <taxon>Viridiplantae</taxon>
        <taxon>Streptophyta</taxon>
        <taxon>Embryophyta</taxon>
        <taxon>Tracheophyta</taxon>
        <taxon>Spermatophyta</taxon>
        <taxon>Magnoliopsida</taxon>
        <taxon>eudicotyledons</taxon>
        <taxon>Gunneridae</taxon>
        <taxon>Pentapetalae</taxon>
        <taxon>rosids</taxon>
        <taxon>malvids</taxon>
        <taxon>Sapindales</taxon>
        <taxon>Sapindaceae</taxon>
        <taxon>Hippocastanoideae</taxon>
        <taxon>Acereae</taxon>
        <taxon>Acer</taxon>
    </lineage>
</organism>